<keyword evidence="2 7" id="KW-0548">Nucleotidyltransferase</keyword>
<dbReference type="GO" id="GO:0005524">
    <property type="term" value="F:ATP binding"/>
    <property type="evidence" value="ECO:0007669"/>
    <property type="project" value="UniProtKB-UniRule"/>
</dbReference>
<organism evidence="10 11">
    <name type="scientific">Pseudolysobacter antarcticus</name>
    <dbReference type="NCBI Taxonomy" id="2511995"/>
    <lineage>
        <taxon>Bacteria</taxon>
        <taxon>Pseudomonadati</taxon>
        <taxon>Pseudomonadota</taxon>
        <taxon>Gammaproteobacteria</taxon>
        <taxon>Lysobacterales</taxon>
        <taxon>Rhodanobacteraceae</taxon>
        <taxon>Pseudolysobacter</taxon>
    </lineage>
</organism>
<protein>
    <recommendedName>
        <fullName evidence="7">Bifunctional glutamine synthetase adenylyltransferase/adenylyl-removing enzyme</fullName>
    </recommendedName>
    <alternativeName>
        <fullName evidence="7">ATP:glutamine synthetase adenylyltransferase</fullName>
    </alternativeName>
    <alternativeName>
        <fullName evidence="7">ATase</fullName>
    </alternativeName>
    <domain>
        <recommendedName>
            <fullName evidence="7">Glutamine synthetase adenylyl-L-tyrosine phosphorylase</fullName>
            <ecNumber evidence="7">2.7.7.89</ecNumber>
        </recommendedName>
        <alternativeName>
            <fullName evidence="7">Adenylyl removase</fullName>
            <shortName evidence="7">AR</shortName>
            <shortName evidence="7">AT-N</shortName>
        </alternativeName>
    </domain>
    <domain>
        <recommendedName>
            <fullName evidence="7">Glutamine synthetase adenylyl transferase</fullName>
            <ecNumber evidence="7">2.7.7.42</ecNumber>
        </recommendedName>
        <alternativeName>
            <fullName evidence="7">Adenylyl transferase</fullName>
            <shortName evidence="7">AT</shortName>
            <shortName evidence="7">AT-C</shortName>
        </alternativeName>
    </domain>
</protein>
<dbReference type="GO" id="GO:0047388">
    <property type="term" value="F:[glutamine synthetase]-adenylyl-L-tyrosine phosphorylase activity"/>
    <property type="evidence" value="ECO:0007669"/>
    <property type="project" value="UniProtKB-EC"/>
</dbReference>
<feature type="domain" description="PII-uridylyltransferase/Glutamine-synthetase adenylyltransferase" evidence="9">
    <location>
        <begin position="308"/>
        <end position="446"/>
    </location>
</feature>
<proteinExistence type="inferred from homology"/>
<dbReference type="GO" id="GO:0000287">
    <property type="term" value="F:magnesium ion binding"/>
    <property type="evidence" value="ECO:0007669"/>
    <property type="project" value="UniProtKB-UniRule"/>
</dbReference>
<comment type="catalytic activity">
    <reaction evidence="7">
        <text>[glutamine synthetase]-L-tyrosine + ATP = [glutamine synthetase]-O(4)-(5'-adenylyl)-L-tyrosine + diphosphate</text>
        <dbReference type="Rhea" id="RHEA:18589"/>
        <dbReference type="Rhea" id="RHEA-COMP:10660"/>
        <dbReference type="Rhea" id="RHEA-COMP:10661"/>
        <dbReference type="ChEBI" id="CHEBI:30616"/>
        <dbReference type="ChEBI" id="CHEBI:33019"/>
        <dbReference type="ChEBI" id="CHEBI:46858"/>
        <dbReference type="ChEBI" id="CHEBI:83624"/>
        <dbReference type="EC" id="2.7.7.42"/>
    </reaction>
</comment>
<feature type="region of interest" description="Adenylyl removase" evidence="7">
    <location>
        <begin position="1"/>
        <end position="451"/>
    </location>
</feature>
<keyword evidence="5 7" id="KW-0460">Magnesium</keyword>
<dbReference type="Gene3D" id="1.20.120.1510">
    <property type="match status" value="1"/>
</dbReference>
<dbReference type="Pfam" id="PF08335">
    <property type="entry name" value="GlnD_UR_UTase"/>
    <property type="match status" value="2"/>
</dbReference>
<keyword evidence="6 7" id="KW-0511">Multifunctional enzyme</keyword>
<accession>A0A411HNL2</accession>
<dbReference type="SUPFAM" id="SSF81301">
    <property type="entry name" value="Nucleotidyltransferase"/>
    <property type="match status" value="2"/>
</dbReference>
<dbReference type="OrthoDB" id="9759366at2"/>
<evidence type="ECO:0000259" key="8">
    <source>
        <dbReference type="Pfam" id="PF03710"/>
    </source>
</evidence>
<dbReference type="Gene3D" id="3.30.460.10">
    <property type="entry name" value="Beta Polymerase, domain 2"/>
    <property type="match status" value="2"/>
</dbReference>
<keyword evidence="1 7" id="KW-0808">Transferase</keyword>
<dbReference type="GO" id="GO:0016874">
    <property type="term" value="F:ligase activity"/>
    <property type="evidence" value="ECO:0007669"/>
    <property type="project" value="UniProtKB-KW"/>
</dbReference>
<dbReference type="InterPro" id="IPR013546">
    <property type="entry name" value="PII_UdlTrfase/GS_AdlTrfase"/>
</dbReference>
<gene>
    <name evidence="7 10" type="primary">glnE</name>
    <name evidence="10" type="ORF">ELE36_17825</name>
</gene>
<dbReference type="HAMAP" id="MF_00802">
    <property type="entry name" value="GlnE"/>
    <property type="match status" value="1"/>
</dbReference>
<evidence type="ECO:0000256" key="2">
    <source>
        <dbReference type="ARBA" id="ARBA00022695"/>
    </source>
</evidence>
<keyword evidence="10" id="KW-0436">Ligase</keyword>
<dbReference type="FunFam" id="1.20.120.330:FF:000005">
    <property type="entry name" value="Bifunctional glutamine synthetase adenylyltransferase/adenylyl-removing enzyme"/>
    <property type="match status" value="1"/>
</dbReference>
<evidence type="ECO:0000256" key="5">
    <source>
        <dbReference type="ARBA" id="ARBA00022842"/>
    </source>
</evidence>
<feature type="domain" description="PII-uridylyltransferase/Glutamine-synthetase adenylyltransferase" evidence="9">
    <location>
        <begin position="832"/>
        <end position="917"/>
    </location>
</feature>
<feature type="region of interest" description="Adenylyl transferase" evidence="7">
    <location>
        <begin position="463"/>
        <end position="962"/>
    </location>
</feature>
<dbReference type="CDD" id="cd05401">
    <property type="entry name" value="NT_GlnE_GlnD_like"/>
    <property type="match status" value="2"/>
</dbReference>
<dbReference type="FunFam" id="3.30.460.10:FF:000009">
    <property type="entry name" value="Bifunctional glutamine synthetase adenylyltransferase/adenylyl-removing enzyme"/>
    <property type="match status" value="1"/>
</dbReference>
<evidence type="ECO:0000313" key="11">
    <source>
        <dbReference type="Proteomes" id="UP000291562"/>
    </source>
</evidence>
<reference evidence="10 11" key="1">
    <citation type="submission" date="2019-01" db="EMBL/GenBank/DDBJ databases">
        <title>Pseudolysobacter antarctica gen. nov., sp. nov., isolated from Fildes Peninsula, Antarctica.</title>
        <authorList>
            <person name="Wei Z."/>
            <person name="Peng F."/>
        </authorList>
    </citation>
    <scope>NUCLEOTIDE SEQUENCE [LARGE SCALE GENOMIC DNA]</scope>
    <source>
        <strain evidence="10 11">AQ6-296</strain>
    </source>
</reference>
<dbReference type="InterPro" id="IPR043519">
    <property type="entry name" value="NT_sf"/>
</dbReference>
<dbReference type="AlphaFoldDB" id="A0A411HNL2"/>
<dbReference type="EMBL" id="CP035704">
    <property type="protein sequence ID" value="QBB72075.1"/>
    <property type="molecule type" value="Genomic_DNA"/>
</dbReference>
<dbReference type="EC" id="2.7.7.89" evidence="7"/>
<dbReference type="PANTHER" id="PTHR30621">
    <property type="entry name" value="GLUTAMINE SYNTHETASE ADENYLYLTRANSFERASE"/>
    <property type="match status" value="1"/>
</dbReference>
<sequence length="962" mass="106190">MPISSSVIHPSTLVLTEFVDERLSRLVQRCRESGVAFYDDAGVADQLKRVLLASDFAYDSFLREPTLLGPTLIGLISNPRTADARAHELAHIAADDAARSKALRRFRRRESLRLIWRDVNGLDSVAATLAGSSTLAEVCLETALRWSESALSTRYGLPRDSAGNAQRMVVLGLGKLGGSELNFSSDIDLILAYAENGQTDGERVLDNETFFARVAQQLVRLLAEVTADGFAYRIDLRLRPFGSAGRIALSFAAMEQYYQRDGRDWERYAWIKARPVAGDIHAGERLIESLRPFVYRRYFDYTAFAGLREMKALIDAEVVRKDLAQHLKLGPGGIREIEFIVQLQQLIRGGREPSLRARGLLPALTVCEQLGMLTSARAKRLRDGYNFLRRLENRVQMMRDEQTHELPDDAMLRERLARALDYPDWSVLMLHVDIVRSAVSEEFSALMDTPRDTAPMGNVTPLALYWQQLINQQAEIGSLAAAGYRDAADLHAALEGLLLSPAVRSMSPRARARLDRLMPSLLEAAVASQAPDVCLARLLKLLHAIARRSAYLALLDEQPVARQRLVDVFASSALLAERVIAHPLLLDELFDSRNDIVIADGDSVRVEMSRRLATLQEHDTEVEIEVVQEEKHSAAFRLGLACLKQQQDARTTSRGLSDLAETVVKVVLDLAERGAIRQHGRLNGYSGSGTGMAVLGYGSLGGAELGFASDLDLVFLYDGALVNSESDGAKPLDGMRYYARLAQRVVHLLTTLTRAGRLYEIDVRLRPDGGKGLLVTSLQAFAEYQRERAWTWEHQALVRARCVAGDVALCQRFTEVRANILQQLHDPIRLHAEINSMRVRWRTERDRSTPAQLDLKQGAGALLDIEFLLQALVLEHAAQQPSLLAHGNSADLIAAMAACDVLPKASAAALSEAHARLLGTALACTLDARPRLAPRSAELAASARAVIDVVRSVGLDFVSPPI</sequence>
<keyword evidence="11" id="KW-1185">Reference proteome</keyword>
<comment type="function">
    <text evidence="7">Involved in the regulation of glutamine synthetase GlnA, a key enzyme in the process to assimilate ammonia. When cellular nitrogen levels are high, the C-terminal adenylyl transferase (AT) inactivates GlnA by covalent transfer of an adenylyl group from ATP to specific tyrosine residue of GlnA, thus reducing its activity. Conversely, when nitrogen levels are low, the N-terminal adenylyl removase (AR) activates GlnA by removing the adenylyl group by phosphorolysis, increasing its activity. The regulatory region of GlnE binds the signal transduction protein PII (GlnB) which indicates the nitrogen status of the cell.</text>
</comment>
<evidence type="ECO:0000256" key="7">
    <source>
        <dbReference type="HAMAP-Rule" id="MF_00802"/>
    </source>
</evidence>
<evidence type="ECO:0000313" key="10">
    <source>
        <dbReference type="EMBL" id="QBB72075.1"/>
    </source>
</evidence>
<dbReference type="RefSeq" id="WP_129835695.1">
    <property type="nucleotide sequence ID" value="NZ_CP035704.1"/>
</dbReference>
<feature type="domain" description="Glutamate-ammonia ligase adenylyltransferase repeated" evidence="8">
    <location>
        <begin position="45"/>
        <end position="284"/>
    </location>
</feature>
<dbReference type="InterPro" id="IPR005190">
    <property type="entry name" value="GlnE_rpt_dom"/>
</dbReference>
<dbReference type="Gene3D" id="1.20.120.330">
    <property type="entry name" value="Nucleotidyltransferases domain 2"/>
    <property type="match status" value="2"/>
</dbReference>
<dbReference type="PANTHER" id="PTHR30621:SF0">
    <property type="entry name" value="BIFUNCTIONAL GLUTAMINE SYNTHETASE ADENYLYLTRANSFERASE_ADENYLYL-REMOVING ENZYME"/>
    <property type="match status" value="1"/>
</dbReference>
<evidence type="ECO:0000256" key="4">
    <source>
        <dbReference type="ARBA" id="ARBA00022840"/>
    </source>
</evidence>
<feature type="domain" description="Glutamate-ammonia ligase adenylyltransferase repeated" evidence="8">
    <location>
        <begin position="563"/>
        <end position="814"/>
    </location>
</feature>
<comment type="similarity">
    <text evidence="7">Belongs to the GlnE family.</text>
</comment>
<dbReference type="NCBIfam" id="NF008292">
    <property type="entry name" value="PRK11072.1"/>
    <property type="match status" value="1"/>
</dbReference>
<evidence type="ECO:0000256" key="6">
    <source>
        <dbReference type="ARBA" id="ARBA00023268"/>
    </source>
</evidence>
<dbReference type="Pfam" id="PF03710">
    <property type="entry name" value="GlnE"/>
    <property type="match status" value="2"/>
</dbReference>
<keyword evidence="3 7" id="KW-0547">Nucleotide-binding</keyword>
<evidence type="ECO:0000259" key="9">
    <source>
        <dbReference type="Pfam" id="PF08335"/>
    </source>
</evidence>
<dbReference type="InterPro" id="IPR023057">
    <property type="entry name" value="GlnE"/>
</dbReference>
<dbReference type="GO" id="GO:0005829">
    <property type="term" value="C:cytosol"/>
    <property type="evidence" value="ECO:0007669"/>
    <property type="project" value="TreeGrafter"/>
</dbReference>
<evidence type="ECO:0000256" key="3">
    <source>
        <dbReference type="ARBA" id="ARBA00022741"/>
    </source>
</evidence>
<name>A0A411HNL2_9GAMM</name>
<dbReference type="EC" id="2.7.7.42" evidence="7"/>
<comment type="catalytic activity">
    <reaction evidence="7">
        <text>[glutamine synthetase]-O(4)-(5'-adenylyl)-L-tyrosine + phosphate = [glutamine synthetase]-L-tyrosine + ADP</text>
        <dbReference type="Rhea" id="RHEA:43716"/>
        <dbReference type="Rhea" id="RHEA-COMP:10660"/>
        <dbReference type="Rhea" id="RHEA-COMP:10661"/>
        <dbReference type="ChEBI" id="CHEBI:43474"/>
        <dbReference type="ChEBI" id="CHEBI:46858"/>
        <dbReference type="ChEBI" id="CHEBI:83624"/>
        <dbReference type="ChEBI" id="CHEBI:456216"/>
        <dbReference type="EC" id="2.7.7.89"/>
    </reaction>
</comment>
<keyword evidence="4 7" id="KW-0067">ATP-binding</keyword>
<evidence type="ECO:0000256" key="1">
    <source>
        <dbReference type="ARBA" id="ARBA00022679"/>
    </source>
</evidence>
<dbReference type="Proteomes" id="UP000291562">
    <property type="component" value="Chromosome"/>
</dbReference>
<dbReference type="KEGG" id="xbc:ELE36_17825"/>
<dbReference type="GO" id="GO:0008882">
    <property type="term" value="F:[glutamate-ammonia-ligase] adenylyltransferase activity"/>
    <property type="evidence" value="ECO:0007669"/>
    <property type="project" value="UniProtKB-UniRule"/>
</dbReference>
<dbReference type="SUPFAM" id="SSF81593">
    <property type="entry name" value="Nucleotidyltransferase substrate binding subunit/domain"/>
    <property type="match status" value="2"/>
</dbReference>
<comment type="cofactor">
    <cofactor evidence="7">
        <name>Mg(2+)</name>
        <dbReference type="ChEBI" id="CHEBI:18420"/>
    </cofactor>
</comment>
<dbReference type="GO" id="GO:0000820">
    <property type="term" value="P:regulation of glutamine family amino acid metabolic process"/>
    <property type="evidence" value="ECO:0007669"/>
    <property type="project" value="UniProtKB-UniRule"/>
</dbReference>